<feature type="transmembrane region" description="Helical" evidence="1">
    <location>
        <begin position="148"/>
        <end position="167"/>
    </location>
</feature>
<evidence type="ECO:0000313" key="4">
    <source>
        <dbReference type="Proteomes" id="UP000623301"/>
    </source>
</evidence>
<keyword evidence="2" id="KW-0732">Signal</keyword>
<reference evidence="3 4" key="1">
    <citation type="submission" date="2020-12" db="EMBL/GenBank/DDBJ databases">
        <title>Aureibaculum luteum sp. nov. and Aureibaculum flavum sp. nov., novel members of the family Flavobacteriaceae isolated from Antarctic intertidal sediments.</title>
        <authorList>
            <person name="He X."/>
            <person name="Zhang X."/>
        </authorList>
    </citation>
    <scope>NUCLEOTIDE SEQUENCE [LARGE SCALE GENOMIC DNA]</scope>
    <source>
        <strain evidence="3 4">A20</strain>
    </source>
</reference>
<protein>
    <recommendedName>
        <fullName evidence="5">Protein BatD</fullName>
    </recommendedName>
</protein>
<sequence>MKKTILMLVVLFSLSSYSQTEPEVSVKVDTTIIRIGEQINYQITVDNIDTGVTFPELKLDPAGKIEIVEDLNIDTLKNRLVRKYLLTSFDSGSYTIPQQKITVWSQEYLTDSVVVDVSTVAVDTLKQSMFPIKSVQNEPYTFDDFKSYLWWVLGGLALLALILYVVFRKKQTEEELEAKIPPYQLALKRLKELDDKQLWQKNKIKQYYVELTEIVRLYIERELKIPALESTTNELMETIMDFNSSSSLNIPGDTIKKLQSLLKDADLVKFAKYVPLSNEIELHRNTTSKIIEDIKTTKPEIVVNKPKCSITKGDATETITLYRWVYHIFYYGLQRVDVKLSPVGKELHLRRQSYFWKIINEYGRIFSKIPFLNGLLILAWIIWTSPILLLVVIIETIFTGRFLDRGMVFLKKKGVVTKSTNSQKIKDKIDFIKNDENFNKSYKLRKRFTRFLIILSFLFPFIYFGSIYIKNTYFRSENEKRIENIIDKVKKSIEEDEAVE</sequence>
<proteinExistence type="predicted"/>
<feature type="chain" id="PRO_5045519545" description="Protein BatD" evidence="2">
    <location>
        <begin position="19"/>
        <end position="500"/>
    </location>
</feature>
<evidence type="ECO:0008006" key="5">
    <source>
        <dbReference type="Google" id="ProtNLM"/>
    </source>
</evidence>
<dbReference type="EMBL" id="JAEHFJ010000012">
    <property type="protein sequence ID" value="MBJ2176150.1"/>
    <property type="molecule type" value="Genomic_DNA"/>
</dbReference>
<accession>A0ABS0WW07</accession>
<keyword evidence="1" id="KW-0812">Transmembrane</keyword>
<evidence type="ECO:0000256" key="1">
    <source>
        <dbReference type="SAM" id="Phobius"/>
    </source>
</evidence>
<dbReference type="RefSeq" id="WP_198842776.1">
    <property type="nucleotide sequence ID" value="NZ_JAEHFJ010000012.1"/>
</dbReference>
<evidence type="ECO:0000256" key="2">
    <source>
        <dbReference type="SAM" id="SignalP"/>
    </source>
</evidence>
<evidence type="ECO:0000313" key="3">
    <source>
        <dbReference type="EMBL" id="MBJ2176150.1"/>
    </source>
</evidence>
<keyword evidence="4" id="KW-1185">Reference proteome</keyword>
<keyword evidence="1" id="KW-0472">Membrane</keyword>
<feature type="transmembrane region" description="Helical" evidence="1">
    <location>
        <begin position="448"/>
        <end position="469"/>
    </location>
</feature>
<organism evidence="3 4">
    <name type="scientific">Aureibaculum flavum</name>
    <dbReference type="NCBI Taxonomy" id="2795986"/>
    <lineage>
        <taxon>Bacteria</taxon>
        <taxon>Pseudomonadati</taxon>
        <taxon>Bacteroidota</taxon>
        <taxon>Flavobacteriia</taxon>
        <taxon>Flavobacteriales</taxon>
        <taxon>Flavobacteriaceae</taxon>
        <taxon>Aureibaculum</taxon>
    </lineage>
</organism>
<comment type="caution">
    <text evidence="3">The sequence shown here is derived from an EMBL/GenBank/DDBJ whole genome shotgun (WGS) entry which is preliminary data.</text>
</comment>
<feature type="signal peptide" evidence="2">
    <location>
        <begin position="1"/>
        <end position="18"/>
    </location>
</feature>
<keyword evidence="1" id="KW-1133">Transmembrane helix</keyword>
<dbReference type="Proteomes" id="UP000623301">
    <property type="component" value="Unassembled WGS sequence"/>
</dbReference>
<name>A0ABS0WW07_9FLAO</name>
<gene>
    <name evidence="3" type="ORF">JBL43_18005</name>
</gene>